<name>A0AAN6N5H8_9PEZI</name>
<dbReference type="Proteomes" id="UP001303473">
    <property type="component" value="Unassembled WGS sequence"/>
</dbReference>
<evidence type="ECO:0000313" key="3">
    <source>
        <dbReference type="EMBL" id="KAK3938138.1"/>
    </source>
</evidence>
<dbReference type="Pfam" id="PF06985">
    <property type="entry name" value="HET"/>
    <property type="match status" value="1"/>
</dbReference>
<proteinExistence type="predicted"/>
<accession>A0AAN6N5H8</accession>
<dbReference type="PANTHER" id="PTHR33112:SF1">
    <property type="entry name" value="HETEROKARYON INCOMPATIBILITY DOMAIN-CONTAINING PROTEIN"/>
    <property type="match status" value="1"/>
</dbReference>
<organism evidence="3 4">
    <name type="scientific">Diplogelasinospora grovesii</name>
    <dbReference type="NCBI Taxonomy" id="303347"/>
    <lineage>
        <taxon>Eukaryota</taxon>
        <taxon>Fungi</taxon>
        <taxon>Dikarya</taxon>
        <taxon>Ascomycota</taxon>
        <taxon>Pezizomycotina</taxon>
        <taxon>Sordariomycetes</taxon>
        <taxon>Sordariomycetidae</taxon>
        <taxon>Sordariales</taxon>
        <taxon>Diplogelasinosporaceae</taxon>
        <taxon>Diplogelasinospora</taxon>
    </lineage>
</organism>
<dbReference type="InterPro" id="IPR010730">
    <property type="entry name" value="HET"/>
</dbReference>
<sequence>MLLGNLELFRARRACVGCQSVVSALLGVKEVAEPDLLGLDARLRFDGRNFFCDVYPRGQEPSVSRGPMLIQTEPADAAQRIAQVRYGRAMDADRIDTDLIGSWIETCDRIHGDAATHTNIASLLTQSDLSFLYLIDVEQECLVRVPLRDSPADGPRYVALSYVWGQVTIPKTTTKNLQRLQQPGALSPQTFASISGSRLTRTIADAMHLASRLGIRFFWTDCFCIVQDGGAEMAMFIEAMASIYARAYFTIVAGEGAHGDFGIPGVCRGDAPGQPRDITCRYMRFPGSVLQTEHMSDHDAKGICAGTAWSTRAWTFQEAFFSRRLLVCNGTVNWFCRDSRSEEWMACEHGAAGTSHETPGFISDVPDWPDITQLARVVLEYAKRDLKFDDDVLAAFAGTTTVLSRTFRPGFHFGLPEMFFDVCLLWEGDRRQPRPLRRREGKNVRLPSWSWVSVKGSLFLDMWTSFGSHFYAADLPLPDPRVVDPLVRWRKTILANERPEPGEYVLSARDGNSSLLLGWSVTKQPSGGKTDYSFSHPSLANRTFSYPFPLLPQGTRSEDQPKTTYGPVLTFTAKRSWLARAEQLERHPWLECPIYRTYALRNDQGTWAGVLSDDGLDGEASEGPPSHGNDTQCELIAISKTRVRDWKWAKGVLLEWELDEHPSADRIEDAYEFYNVLWVRWRGGVAYRRGIGRVSMEIWEGLKLDELEVNLG</sequence>
<protein>
    <submittedName>
        <fullName evidence="3">Heterokaryon incompatibility protein 6, OR allele</fullName>
    </submittedName>
</protein>
<feature type="region of interest" description="Disordered" evidence="1">
    <location>
        <begin position="612"/>
        <end position="631"/>
    </location>
</feature>
<evidence type="ECO:0000313" key="4">
    <source>
        <dbReference type="Proteomes" id="UP001303473"/>
    </source>
</evidence>
<dbReference type="EMBL" id="MU853836">
    <property type="protein sequence ID" value="KAK3938138.1"/>
    <property type="molecule type" value="Genomic_DNA"/>
</dbReference>
<comment type="caution">
    <text evidence="3">The sequence shown here is derived from an EMBL/GenBank/DDBJ whole genome shotgun (WGS) entry which is preliminary data.</text>
</comment>
<evidence type="ECO:0000259" key="2">
    <source>
        <dbReference type="Pfam" id="PF06985"/>
    </source>
</evidence>
<feature type="domain" description="Heterokaryon incompatibility" evidence="2">
    <location>
        <begin position="157"/>
        <end position="318"/>
    </location>
</feature>
<reference evidence="4" key="1">
    <citation type="journal article" date="2023" name="Mol. Phylogenet. Evol.">
        <title>Genome-scale phylogeny and comparative genomics of the fungal order Sordariales.</title>
        <authorList>
            <person name="Hensen N."/>
            <person name="Bonometti L."/>
            <person name="Westerberg I."/>
            <person name="Brannstrom I.O."/>
            <person name="Guillou S."/>
            <person name="Cros-Aarteil S."/>
            <person name="Calhoun S."/>
            <person name="Haridas S."/>
            <person name="Kuo A."/>
            <person name="Mondo S."/>
            <person name="Pangilinan J."/>
            <person name="Riley R."/>
            <person name="LaButti K."/>
            <person name="Andreopoulos B."/>
            <person name="Lipzen A."/>
            <person name="Chen C."/>
            <person name="Yan M."/>
            <person name="Daum C."/>
            <person name="Ng V."/>
            <person name="Clum A."/>
            <person name="Steindorff A."/>
            <person name="Ohm R.A."/>
            <person name="Martin F."/>
            <person name="Silar P."/>
            <person name="Natvig D.O."/>
            <person name="Lalanne C."/>
            <person name="Gautier V."/>
            <person name="Ament-Velasquez S.L."/>
            <person name="Kruys A."/>
            <person name="Hutchinson M.I."/>
            <person name="Powell A.J."/>
            <person name="Barry K."/>
            <person name="Miller A.N."/>
            <person name="Grigoriev I.V."/>
            <person name="Debuchy R."/>
            <person name="Gladieux P."/>
            <person name="Hiltunen Thoren M."/>
            <person name="Johannesson H."/>
        </authorList>
    </citation>
    <scope>NUCLEOTIDE SEQUENCE [LARGE SCALE GENOMIC DNA]</scope>
    <source>
        <strain evidence="4">CBS 340.73</strain>
    </source>
</reference>
<gene>
    <name evidence="3" type="ORF">QBC46DRAFT_365701</name>
</gene>
<keyword evidence="4" id="KW-1185">Reference proteome</keyword>
<dbReference type="AlphaFoldDB" id="A0AAN6N5H8"/>
<dbReference type="PANTHER" id="PTHR33112">
    <property type="entry name" value="DOMAIN PROTEIN, PUTATIVE-RELATED"/>
    <property type="match status" value="1"/>
</dbReference>
<evidence type="ECO:0000256" key="1">
    <source>
        <dbReference type="SAM" id="MobiDB-lite"/>
    </source>
</evidence>